<dbReference type="AlphaFoldDB" id="A0A2U8FTT1"/>
<feature type="transmembrane region" description="Helical" evidence="1">
    <location>
        <begin position="225"/>
        <end position="242"/>
    </location>
</feature>
<feature type="transmembrane region" description="Helical" evidence="1">
    <location>
        <begin position="135"/>
        <end position="152"/>
    </location>
</feature>
<gene>
    <name evidence="2" type="ORF">DEH84_14350</name>
</gene>
<dbReference type="KEGG" id="aon:DEH84_14350"/>
<evidence type="ECO:0000313" key="3">
    <source>
        <dbReference type="Proteomes" id="UP000244892"/>
    </source>
</evidence>
<name>A0A2U8FTT1_9BURK</name>
<dbReference type="RefSeq" id="WP_109037466.1">
    <property type="nucleotide sequence ID" value="NZ_CP029210.1"/>
</dbReference>
<evidence type="ECO:0000313" key="2">
    <source>
        <dbReference type="EMBL" id="AWI54472.1"/>
    </source>
</evidence>
<organism evidence="2 3">
    <name type="scientific">Aquabacterium olei</name>
    <dbReference type="NCBI Taxonomy" id="1296669"/>
    <lineage>
        <taxon>Bacteria</taxon>
        <taxon>Pseudomonadati</taxon>
        <taxon>Pseudomonadota</taxon>
        <taxon>Betaproteobacteria</taxon>
        <taxon>Burkholderiales</taxon>
        <taxon>Aquabacterium</taxon>
    </lineage>
</organism>
<protein>
    <submittedName>
        <fullName evidence="2">Uncharacterized protein</fullName>
    </submittedName>
</protein>
<feature type="transmembrane region" description="Helical" evidence="1">
    <location>
        <begin position="164"/>
        <end position="185"/>
    </location>
</feature>
<sequence length="451" mass="47941">MVPTLYGLLMFLVGLFVSGQGILYMAVIATLFGGTAVAFATALGGANVTPAMLAQGFTGLNLMRREGLRGFLRPIEFATPTFWLLLLTGWAMATAFVMPRLLQGQLMVAGFDRSESGGAYLVGPLGPVSMNITQAMYAFLALMTFVMTRTLLTRPGAGLAAARAVLWAAGLNVVAALLEMAQYQLGLVPILAYLKNANYAMMGGEVAGLMRITGTFPETSMFSQYTLALVAFTHTLWMHGVLRGWARALTLANLLLLLLSTSGTAYVSLAICTTVALLYTFLRLMRVGQIGPYSLYLKLTASGLVLAVGVLLFVPPALDAVSDFFSVVIGQKLTSDSGAIRGALNAQALQTFVESFGLGAGLGCCRASSFALVVLSNLGWVGAVLFVFFVTPILFGRIPEHLASTDRVIAIGARRAVFATLVSASLIALVYDLGFLFYIMAALAYVPKRQP</sequence>
<keyword evidence="1" id="KW-0812">Transmembrane</keyword>
<feature type="transmembrane region" description="Helical" evidence="1">
    <location>
        <begin position="293"/>
        <end position="314"/>
    </location>
</feature>
<keyword evidence="1" id="KW-1133">Transmembrane helix</keyword>
<feature type="transmembrane region" description="Helical" evidence="1">
    <location>
        <begin position="7"/>
        <end position="32"/>
    </location>
</feature>
<feature type="transmembrane region" description="Helical" evidence="1">
    <location>
        <begin position="254"/>
        <end position="281"/>
    </location>
</feature>
<keyword evidence="3" id="KW-1185">Reference proteome</keyword>
<keyword evidence="1" id="KW-0472">Membrane</keyword>
<dbReference type="EMBL" id="CP029210">
    <property type="protein sequence ID" value="AWI54472.1"/>
    <property type="molecule type" value="Genomic_DNA"/>
</dbReference>
<dbReference type="OrthoDB" id="8835992at2"/>
<proteinExistence type="predicted"/>
<feature type="transmembrane region" description="Helical" evidence="1">
    <location>
        <begin position="416"/>
        <end position="446"/>
    </location>
</feature>
<feature type="transmembrane region" description="Helical" evidence="1">
    <location>
        <begin position="38"/>
        <end position="60"/>
    </location>
</feature>
<feature type="transmembrane region" description="Helical" evidence="1">
    <location>
        <begin position="81"/>
        <end position="102"/>
    </location>
</feature>
<evidence type="ECO:0000256" key="1">
    <source>
        <dbReference type="SAM" id="Phobius"/>
    </source>
</evidence>
<reference evidence="2 3" key="1">
    <citation type="submission" date="2018-05" db="EMBL/GenBank/DDBJ databases">
        <title>complete genome sequence of Aquabacterium olei NBRC 110486.</title>
        <authorList>
            <person name="Tang B."/>
            <person name="Chang J."/>
            <person name="Zhang L."/>
            <person name="Yang H."/>
        </authorList>
    </citation>
    <scope>NUCLEOTIDE SEQUENCE [LARGE SCALE GENOMIC DNA]</scope>
    <source>
        <strain evidence="2 3">NBRC 110486</strain>
    </source>
</reference>
<dbReference type="Proteomes" id="UP000244892">
    <property type="component" value="Chromosome"/>
</dbReference>
<feature type="transmembrane region" description="Helical" evidence="1">
    <location>
        <begin position="378"/>
        <end position="395"/>
    </location>
</feature>
<accession>A0A2U8FTT1</accession>